<keyword evidence="1" id="KW-1133">Transmembrane helix</keyword>
<dbReference type="EMBL" id="BEGY01000012">
    <property type="protein sequence ID" value="GAX75499.1"/>
    <property type="molecule type" value="Genomic_DNA"/>
</dbReference>
<comment type="caution">
    <text evidence="2">The sequence shown here is derived from an EMBL/GenBank/DDBJ whole genome shotgun (WGS) entry which is preliminary data.</text>
</comment>
<keyword evidence="1" id="KW-0472">Membrane</keyword>
<proteinExistence type="predicted"/>
<protein>
    <submittedName>
        <fullName evidence="2">Uncharacterized protein</fullName>
    </submittedName>
</protein>
<organism evidence="2 3">
    <name type="scientific">Chlamydomonas eustigma</name>
    <dbReference type="NCBI Taxonomy" id="1157962"/>
    <lineage>
        <taxon>Eukaryota</taxon>
        <taxon>Viridiplantae</taxon>
        <taxon>Chlorophyta</taxon>
        <taxon>core chlorophytes</taxon>
        <taxon>Chlorophyceae</taxon>
        <taxon>CS clade</taxon>
        <taxon>Chlamydomonadales</taxon>
        <taxon>Chlamydomonadaceae</taxon>
        <taxon>Chlamydomonas</taxon>
    </lineage>
</organism>
<keyword evidence="3" id="KW-1185">Reference proteome</keyword>
<gene>
    <name evidence="2" type="ORF">CEUSTIGMA_g2942.t1</name>
</gene>
<dbReference type="Pfam" id="PF11282">
    <property type="entry name" value="DUF3082"/>
    <property type="match status" value="1"/>
</dbReference>
<dbReference type="AlphaFoldDB" id="A0A250WXS4"/>
<name>A0A250WXS4_9CHLO</name>
<feature type="transmembrane region" description="Helical" evidence="1">
    <location>
        <begin position="170"/>
        <end position="190"/>
    </location>
</feature>
<evidence type="ECO:0000313" key="2">
    <source>
        <dbReference type="EMBL" id="GAX75499.1"/>
    </source>
</evidence>
<sequence length="310" mass="33332">MGSLLKQKGCNGLVTRKAAVALPLKLTIASHVCIQRSNFVLTSASREGKVETQIISDSTFTSFESVSCTALLFLSYFGAPDALALTEANDVAYNAAEASDFLKNAAGCAYVMLVGIFLYRVLSRRAKRAREQKLAGRSLSEQQTLPESFFEKLRNQALTKAQEPAREANAFDALLGAAQAGLFGFGLFVFSSKMSAVMSVQGLPDGYTARNISITVRTLIQGISWLATFIFCANSVGLLGLSFQMAFNPEGLKKDEEDRAARKAAAIAAGPQLPKVATTANAEELKKAFETAERMGKSSQVDTRKEVEGL</sequence>
<dbReference type="InterPro" id="IPR021434">
    <property type="entry name" value="DUF3082"/>
</dbReference>
<dbReference type="PANTHER" id="PTHR35733">
    <property type="entry name" value="OS02G0307800 PROTEIN"/>
    <property type="match status" value="1"/>
</dbReference>
<dbReference type="OrthoDB" id="5296at2759"/>
<evidence type="ECO:0000313" key="3">
    <source>
        <dbReference type="Proteomes" id="UP000232323"/>
    </source>
</evidence>
<dbReference type="PANTHER" id="PTHR35733:SF1">
    <property type="entry name" value="OS02G0307800 PROTEIN"/>
    <property type="match status" value="1"/>
</dbReference>
<feature type="transmembrane region" description="Helical" evidence="1">
    <location>
        <begin position="101"/>
        <end position="122"/>
    </location>
</feature>
<accession>A0A250WXS4</accession>
<dbReference type="GO" id="GO:0009535">
    <property type="term" value="C:chloroplast thylakoid membrane"/>
    <property type="evidence" value="ECO:0007669"/>
    <property type="project" value="TreeGrafter"/>
</dbReference>
<dbReference type="STRING" id="1157962.A0A250WXS4"/>
<dbReference type="Proteomes" id="UP000232323">
    <property type="component" value="Unassembled WGS sequence"/>
</dbReference>
<reference evidence="2 3" key="1">
    <citation type="submission" date="2017-08" db="EMBL/GenBank/DDBJ databases">
        <title>Acidophilic green algal genome provides insights into adaptation to an acidic environment.</title>
        <authorList>
            <person name="Hirooka S."/>
            <person name="Hirose Y."/>
            <person name="Kanesaki Y."/>
            <person name="Higuchi S."/>
            <person name="Fujiwara T."/>
            <person name="Onuma R."/>
            <person name="Era A."/>
            <person name="Ohbayashi R."/>
            <person name="Uzuka A."/>
            <person name="Nozaki H."/>
            <person name="Yoshikawa H."/>
            <person name="Miyagishima S.Y."/>
        </authorList>
    </citation>
    <scope>NUCLEOTIDE SEQUENCE [LARGE SCALE GENOMIC DNA]</scope>
    <source>
        <strain evidence="2 3">NIES-2499</strain>
    </source>
</reference>
<feature type="transmembrane region" description="Helical" evidence="1">
    <location>
        <begin position="223"/>
        <end position="243"/>
    </location>
</feature>
<keyword evidence="1" id="KW-0812">Transmembrane</keyword>
<evidence type="ECO:0000256" key="1">
    <source>
        <dbReference type="SAM" id="Phobius"/>
    </source>
</evidence>